<feature type="disulfide bond" evidence="7">
    <location>
        <begin position="1129"/>
        <end position="1138"/>
    </location>
</feature>
<feature type="domain" description="Sushi" evidence="13">
    <location>
        <begin position="3066"/>
        <end position="3136"/>
    </location>
</feature>
<feature type="domain" description="Sushi" evidence="13">
    <location>
        <begin position="1621"/>
        <end position="1683"/>
    </location>
</feature>
<comment type="caution">
    <text evidence="7">Lacks conserved residue(s) required for the propagation of feature annotation.</text>
</comment>
<dbReference type="SMART" id="SM00179">
    <property type="entry name" value="EGF_CA"/>
    <property type="match status" value="6"/>
</dbReference>
<feature type="disulfide bond" evidence="8">
    <location>
        <begin position="2340"/>
        <end position="2367"/>
    </location>
</feature>
<dbReference type="Gene3D" id="2.10.70.10">
    <property type="entry name" value="Complement Module, domain 1"/>
    <property type="match status" value="32"/>
</dbReference>
<feature type="disulfide bond" evidence="8">
    <location>
        <begin position="3282"/>
        <end position="3309"/>
    </location>
</feature>
<feature type="domain" description="Sushi" evidence="13">
    <location>
        <begin position="1877"/>
        <end position="1935"/>
    </location>
</feature>
<dbReference type="GO" id="GO:0050769">
    <property type="term" value="P:positive regulation of neurogenesis"/>
    <property type="evidence" value="ECO:0007669"/>
    <property type="project" value="UniProtKB-ARBA"/>
</dbReference>
<dbReference type="InterPro" id="IPR000436">
    <property type="entry name" value="Sushi_SCR_CCP_dom"/>
</dbReference>
<evidence type="ECO:0000256" key="6">
    <source>
        <dbReference type="ARBA" id="ARBA00023180"/>
    </source>
</evidence>
<feature type="domain" description="Sushi" evidence="13">
    <location>
        <begin position="2434"/>
        <end position="2492"/>
    </location>
</feature>
<dbReference type="InterPro" id="IPR001881">
    <property type="entry name" value="EGF-like_Ca-bd_dom"/>
</dbReference>
<feature type="disulfide bond" evidence="8">
    <location>
        <begin position="2789"/>
        <end position="2816"/>
    </location>
</feature>
<dbReference type="SMART" id="SM00181">
    <property type="entry name" value="EGF"/>
    <property type="match status" value="7"/>
</dbReference>
<dbReference type="PROSITE" id="PS50234">
    <property type="entry name" value="VWFA"/>
    <property type="match status" value="1"/>
</dbReference>
<feature type="domain" description="Sushi" evidence="13">
    <location>
        <begin position="1753"/>
        <end position="1818"/>
    </location>
</feature>
<feature type="domain" description="Sushi" evidence="13">
    <location>
        <begin position="263"/>
        <end position="322"/>
    </location>
</feature>
<proteinExistence type="predicted"/>
<dbReference type="InterPro" id="IPR000742">
    <property type="entry name" value="EGF"/>
</dbReference>
<dbReference type="InParanoid" id="E9GSD4"/>
<dbReference type="InterPro" id="IPR000152">
    <property type="entry name" value="EGF-type_Asp/Asn_hydroxyl_site"/>
</dbReference>
<dbReference type="Pfam" id="PF00092">
    <property type="entry name" value="VWA"/>
    <property type="match status" value="1"/>
</dbReference>
<dbReference type="PANTHER" id="PTHR19325">
    <property type="entry name" value="COMPLEMENT COMPONENT-RELATED SUSHI DOMAIN-CONTAINING"/>
    <property type="match status" value="1"/>
</dbReference>
<dbReference type="PANTHER" id="PTHR19325:SF575">
    <property type="entry name" value="LOCOMOTION-RELATED PROTEIN HIKARU GENKI"/>
    <property type="match status" value="1"/>
</dbReference>
<feature type="domain" description="EGF-like" evidence="10">
    <location>
        <begin position="1255"/>
        <end position="1291"/>
    </location>
</feature>
<feature type="domain" description="Sushi" evidence="13">
    <location>
        <begin position="2370"/>
        <end position="2433"/>
    </location>
</feature>
<feature type="domain" description="Sushi" evidence="13">
    <location>
        <begin position="2133"/>
        <end position="2194"/>
    </location>
</feature>
<feature type="domain" description="Sushi" evidence="13">
    <location>
        <begin position="2254"/>
        <end position="2311"/>
    </location>
</feature>
<sequence>VLEEARSEAVKAVFLITDGYSNGGDPRPAAKRLREQGVRIFTFGIRNGNVKELYDMASEPAQEHSYIVDSFEEFEALARRALHEDLQTGSYLPQRNRSACDRLCRDQSECCHPSAECTCGTHTGHYACLCPPGHYGTGLKDDCHPCPGGTYRSDGGPGDLRSCRPCPDENHISPPGSTSESQCQCPRGYVPSEEDGGRTCQLLACPKLDPPANGYFVKQTCNSVFNGACGIRCNGGYKLIGSSIRLCQENGTWSGEEAACQMRSCGSVPPPKNGKIECTSDSYVIDSECTFSCDVGFTLVGSRKRVCLPIGYWDGLPAFCKPVFCNPLPKVMNGTWGPSKCPQAKIRYGEHCNATCATGFELRGPAVRRCSELGAWTEEEIKTRCVDVTPPEITCPADVTLDAEAGENFASYSWDHPLVSDNSGAVPDVISVPAVTEQPMRFRIGNATVAYKALDRRGNQAECSFQVTVLDGQPPTVDQCESPPTFLLRDRNASVVWDEPVFSDNSGRPTTVERSHDPGRFPLGETEVVYTATDESGNSKTCTIVIRVQEHACHLPIDPIHGQANCSQQPDAVYCSLTCHDGYAFAMPPPRNYFCAYDGQWLPADSPLPFPDCSVTTHSDALIQDGLLRLTNVGQGSEEEKICQDPFLMSQMEGHFKRRLAARLNEICGDNMICQVDDLQAECRQVVAESDDDPSMLEEEDGQNSVDWEETNEITRSRRSVTAGRYHRHSVDWSKIIRRMKRNASSNSTKSNADKSKKNSGLTLELRFKISTTTTSRTTTPTFSRLTPEVMLNELNQLRALLTESALSGEFNVNYTAGQLLNVFDVQFQGDVERPKFSCPAGSVPIKANDNNHNNNNNATTSNHDFARCVYCPIGTFFNVVNEVCESCSQGSYQPEEGQLSCLVCPHNTSTKVVNAKRSDDCQAQCLAGSYSPTGLEPCSTCPQGTYQTEYSQRNCLPCPSGSTTWRRGARRLDDCKSVCPRGLVSETGLAPCFSCPVGFYQPLNGQRFCIRCPRRSPYTAGIGAVNRMECLRTRPITDENYVNGTDEFPEPEATEEFEEMTLLEVNECFSLPCQNGGQCRTLDFGYVCDCPAGYTGMQCQTDVDDCASLPCLNGATCVDAVNSYQCLCPAGFSGAQCQTDIDECLSGPCHQGATCLDKILGYVCVCPPGMAGSRCELEVDECLSGPCQNGGTCYDRVANYTCVCQPGWAGKLCEQAVDECQSQPCLNGATCEDLVGNFICHCPLGYDGPLCQNDVDECLPEPCAAGSTCVNRLGSFACLCPPGVVGSTCDTAVNSDFSLEFTSAGKLDYAVWEGGLRTDARPLRQMTMCAWIKTTDQQNYGTVFSYATDDEANSLTLTDYSGFVLYVNGAKVVTDVTANDGRWHLICATWNSPDGQWRIYSDGELKDKGFGLASNSSIHPNGTVILGQEQDVRAGGFSNAESFVGQLYGVELWDSVLDDQQIAALTLSCHQPDSESSSQYRGNLITWADFKHGLRGGIRVEESIFCRGCSDPIPPQHGGVKVEGNEAVYECELGYLLSTPSPRRPCLVYGGWSGPDPECQRVSCGFPGYILNGLVNGTNFVYGNTVSYNCTRGFRLSGDGLRTCEENGQWSGYPPECVPVTCEPPIPPVNGSQIEPPVSQEFYAVGDRITFQCSTGFRLDGPYSLTCQDEGQWDDVLPVCQPLACTRPPYVEHGIVTNGVAEILPEDLPHFLVPGSILTFTCLFGYQLESSAEVQCSHEGFWIGQIPKCVPIQCGTPPEIDHATVQLSRPDNDRVGSVASYVCQSGFEHFGPAELECTESGTWLDRNKQATLPVCMPVDCGSPPTVDNGGVYAEEQTFGSKAPVTCYSGFKLMGASSWIECGADNRWGVAPQCLPVACAEAPLVRNGTQSAAEPNFGSKALFRCDQGFVLSGSQQRTCGSEGEWIGGAKPKCVPRTCSMPDIIEHGYIGFEVGGSATSLGTGSVILYDCEEGYKLVGARERSCLPSGDWTDQEPSCHQIFCERLPSTMEHGTVTGAEENIYGSVVQFVCHPGYELDGPERLSCEDDENWSGIMPTCRPVECPNPGLVANIVVSLKQADVRLDPEVYHYGDILVYTCRRGYGIVKSDNDSGVVERRCLADGSWSSKPPVCSRVSCPPAVIPQNGYTSRPSSYGFGETIQFSCRLGYVLEDPQMSALTCADDGQWDEQKIPVCQPIRCPDVQVPKHGTVSGTSSILDSRITFSCQEGYQLNGEEQITCRPDGTWSHPVMPVCVTRSCGDPPNIDNGFAVVRGTGVGDTISYSCQTGHRLSGVESRTCLSNGRWSGEDPACDPVVCAVPEAPEHGSWTVGGFVPGSTIRFECKPGFTLVGSATVTCLTDKSWSDRPPSCQQITCPPLRDPEHGTVQQPLKSSYGFGETIQFSCRLGYVLEDPQMSALTCADDGQWDEEKIPACKPIRCSVVQLPKRGTVSGTSSILDSRITFSCQEGYQLNGEEQITCRLDGTWSHPVMPVCVTRSCGDPPNIDNGFAVKVYDQAPEEDIKINEEQPLKSSYGFGETIQFSCRLGYVLEDPQMSALICADDGQWDEEKIPVCKPIRCSDVQVPKRGTVSGTSSILDSRITFSCQEEYQLNGEEQITCRPDGTWSHSMPVCVTRSCGDPPNIDNGFAIEPPVSQEFYAVGDRITFQCSTGFRLDGPYSLTCQDEGQWDDVLPPFRCQEVVCSEPETPANGSVTFTSSNFGSKALFRCDQGFVLSGSQQRTCGSEGEWIGGAKPKCVPRTCSMPDIIEHGYIGFEVGGSATSLGTGSVILYDCEEGYKLVGARERSCLPSGDWTDQEPSCHQIFCERLPSTMEHGTVTGAEENIYGSVVQFVCHPGYELDGPERLSCEDDENWSGIMPTCRPLIRCPQPPVVKNGKLDGNGKKEYSYLDSVKYECDFGFRMTGEDRVACTFSGDWEDQIPTCVRAICLSVDILEDGIITPVYPPSDGQKAGRQQRPMALKFSCQDGYDLVGSALTECTSTGEWNHPFPACVPWPCESPPIPPNSQIQSTVIRPDIITAIVRCDPGFRLLGSNLTCGPAGIWKGKAECEAQLCPLPKQLSTGKAVIGDFKFTQPLKSSYGFGETIQFSCRLGYVLEDPQMSALTCADDGQWDEQKIPVCQPIRCPDVQVPKHGTVSGTSSILDSRITFSCQEGYQLNGEEQITCRPDGTWSHPVMPVCVTRSCGDPPNIDNGFAVVRGTGVGDTISYSCQTGHRLSGVESRTCLSNGRWSGEDPACDPVVCAVPEAPEHGSWTVGGFVPGSTIRFECKPGFTLVGSATVTCLTDKSWSDRPPSCQQITCPP</sequence>
<dbReference type="PRINTS" id="PR00895">
    <property type="entry name" value="PENTAXIN"/>
</dbReference>
<dbReference type="KEGG" id="dpx:DAPPUDRAFT_30003"/>
<dbReference type="SUPFAM" id="SSF53300">
    <property type="entry name" value="vWA-like"/>
    <property type="match status" value="1"/>
</dbReference>
<dbReference type="InterPro" id="IPR009030">
    <property type="entry name" value="Growth_fac_rcpt_cys_sf"/>
</dbReference>
<dbReference type="SMART" id="SM00159">
    <property type="entry name" value="PTX"/>
    <property type="match status" value="1"/>
</dbReference>
<accession>E9GSD4</accession>
<dbReference type="InterPro" id="IPR049883">
    <property type="entry name" value="NOTCH1_EGF-like"/>
</dbReference>
<feature type="disulfide bond" evidence="8">
    <location>
        <begin position="1970"/>
        <end position="1997"/>
    </location>
</feature>
<dbReference type="InterPro" id="IPR013320">
    <property type="entry name" value="ConA-like_dom_sf"/>
</dbReference>
<feature type="domain" description="Sushi" evidence="13">
    <location>
        <begin position="2195"/>
        <end position="2253"/>
    </location>
</feature>
<dbReference type="FunFam" id="2.10.25.10:FF:000117">
    <property type="entry name" value="Delta-like protein"/>
    <property type="match status" value="1"/>
</dbReference>
<feature type="domain" description="Sushi" evidence="13">
    <location>
        <begin position="2493"/>
        <end position="2572"/>
    </location>
</feature>
<feature type="domain" description="Sushi" evidence="13">
    <location>
        <begin position="1819"/>
        <end position="1876"/>
    </location>
</feature>
<feature type="disulfide bond" evidence="8">
    <location>
        <begin position="1591"/>
        <end position="1618"/>
    </location>
</feature>
<dbReference type="InterPro" id="IPR011641">
    <property type="entry name" value="Tyr-kin_ephrin_A/B_rcpt-like"/>
</dbReference>
<dbReference type="FunFam" id="2.10.70.10:FF:000014">
    <property type="entry name" value="Membrane cofactor protein"/>
    <property type="match status" value="1"/>
</dbReference>
<feature type="compositionally biased region" description="Acidic residues" evidence="9">
    <location>
        <begin position="689"/>
        <end position="712"/>
    </location>
</feature>
<feature type="disulfide bond" evidence="8">
    <location>
        <begin position="2601"/>
        <end position="2628"/>
    </location>
</feature>
<dbReference type="eggNOG" id="KOG1217">
    <property type="taxonomic scope" value="Eukaryota"/>
</dbReference>
<feature type="disulfide bond" evidence="8">
    <location>
        <begin position="1755"/>
        <end position="1798"/>
    </location>
</feature>
<dbReference type="CDD" id="cd00033">
    <property type="entry name" value="CCP"/>
    <property type="match status" value="32"/>
</dbReference>
<dbReference type="InterPro" id="IPR013032">
    <property type="entry name" value="EGF-like_CS"/>
</dbReference>
<feature type="non-terminal residue" evidence="15">
    <location>
        <position position="1"/>
    </location>
</feature>
<dbReference type="Gene3D" id="3.40.50.410">
    <property type="entry name" value="von Willebrand factor, type A domain"/>
    <property type="match status" value="1"/>
</dbReference>
<feature type="disulfide bond" evidence="8">
    <location>
        <begin position="1654"/>
        <end position="1681"/>
    </location>
</feature>
<feature type="disulfide bond" evidence="8">
    <location>
        <begin position="2030"/>
        <end position="2057"/>
    </location>
</feature>
<feature type="disulfide bond" evidence="8">
    <location>
        <begin position="3224"/>
        <end position="3251"/>
    </location>
</feature>
<reference evidence="15 16" key="1">
    <citation type="journal article" date="2011" name="Science">
        <title>The ecoresponsive genome of Daphnia pulex.</title>
        <authorList>
            <person name="Colbourne J.K."/>
            <person name="Pfrender M.E."/>
            <person name="Gilbert D."/>
            <person name="Thomas W.K."/>
            <person name="Tucker A."/>
            <person name="Oakley T.H."/>
            <person name="Tokishita S."/>
            <person name="Aerts A."/>
            <person name="Arnold G.J."/>
            <person name="Basu M.K."/>
            <person name="Bauer D.J."/>
            <person name="Caceres C.E."/>
            <person name="Carmel L."/>
            <person name="Casola C."/>
            <person name="Choi J.H."/>
            <person name="Detter J.C."/>
            <person name="Dong Q."/>
            <person name="Dusheyko S."/>
            <person name="Eads B.D."/>
            <person name="Frohlich T."/>
            <person name="Geiler-Samerotte K.A."/>
            <person name="Gerlach D."/>
            <person name="Hatcher P."/>
            <person name="Jogdeo S."/>
            <person name="Krijgsveld J."/>
            <person name="Kriventseva E.V."/>
            <person name="Kultz D."/>
            <person name="Laforsch C."/>
            <person name="Lindquist E."/>
            <person name="Lopez J."/>
            <person name="Manak J.R."/>
            <person name="Muller J."/>
            <person name="Pangilinan J."/>
            <person name="Patwardhan R.P."/>
            <person name="Pitluck S."/>
            <person name="Pritham E.J."/>
            <person name="Rechtsteiner A."/>
            <person name="Rho M."/>
            <person name="Rogozin I.B."/>
            <person name="Sakarya O."/>
            <person name="Salamov A."/>
            <person name="Schaack S."/>
            <person name="Shapiro H."/>
            <person name="Shiga Y."/>
            <person name="Skalitzky C."/>
            <person name="Smith Z."/>
            <person name="Souvorov A."/>
            <person name="Sung W."/>
            <person name="Tang Z."/>
            <person name="Tsuchiya D."/>
            <person name="Tu H."/>
            <person name="Vos H."/>
            <person name="Wang M."/>
            <person name="Wolf Y.I."/>
            <person name="Yamagata H."/>
            <person name="Yamada T."/>
            <person name="Ye Y."/>
            <person name="Shaw J.R."/>
            <person name="Andrews J."/>
            <person name="Crease T.J."/>
            <person name="Tang H."/>
            <person name="Lucas S.M."/>
            <person name="Robertson H.M."/>
            <person name="Bork P."/>
            <person name="Koonin E.V."/>
            <person name="Zdobnov E.M."/>
            <person name="Grigoriev I.V."/>
            <person name="Lynch M."/>
            <person name="Boore J.L."/>
        </authorList>
    </citation>
    <scope>NUCLEOTIDE SEQUENCE [LARGE SCALE GENOMIC DNA]</scope>
</reference>
<dbReference type="STRING" id="6669.E9GSD4"/>
<feature type="domain" description="Sushi" evidence="13">
    <location>
        <begin position="2060"/>
        <end position="2132"/>
    </location>
</feature>
<evidence type="ECO:0000256" key="1">
    <source>
        <dbReference type="ARBA" id="ARBA00022536"/>
    </source>
</evidence>
<dbReference type="FunFam" id="2.10.25.10:FF:000012">
    <property type="entry name" value="Delta-like protein"/>
    <property type="match status" value="1"/>
</dbReference>
<feature type="disulfide bond" evidence="8">
    <location>
        <begin position="2979"/>
        <end position="3006"/>
    </location>
</feature>
<dbReference type="SMART" id="SM00032">
    <property type="entry name" value="CCP"/>
    <property type="match status" value="33"/>
</dbReference>
<evidence type="ECO:0000256" key="9">
    <source>
        <dbReference type="SAM" id="MobiDB-lite"/>
    </source>
</evidence>
<dbReference type="FunFam" id="2.10.25.10:FF:000327">
    <property type="entry name" value="neurogenic locus notch homolog protein 4"/>
    <property type="match status" value="1"/>
</dbReference>
<feature type="domain" description="HYR" evidence="12">
    <location>
        <begin position="470"/>
        <end position="550"/>
    </location>
</feature>
<feature type="disulfide bond" evidence="7">
    <location>
        <begin position="1243"/>
        <end position="1252"/>
    </location>
</feature>
<evidence type="ECO:0000259" key="14">
    <source>
        <dbReference type="PROSITE" id="PS51828"/>
    </source>
</evidence>
<keyword evidence="2 8" id="KW-0768">Sushi</keyword>
<feature type="domain" description="Pentraxin (PTX)" evidence="14">
    <location>
        <begin position="1296"/>
        <end position="1507"/>
    </location>
</feature>
<feature type="disulfide bond" evidence="8">
    <location>
        <begin position="2882"/>
        <end position="2925"/>
    </location>
</feature>
<keyword evidence="6" id="KW-0325">Glycoprotein</keyword>
<dbReference type="FunFam" id="2.10.25.10:FF:000143">
    <property type="entry name" value="Protein crumbs 1"/>
    <property type="match status" value="1"/>
</dbReference>
<evidence type="ECO:0000259" key="11">
    <source>
        <dbReference type="PROSITE" id="PS50234"/>
    </source>
</evidence>
<feature type="domain" description="Sushi" evidence="13">
    <location>
        <begin position="3196"/>
        <end position="3253"/>
    </location>
</feature>
<feature type="domain" description="Sushi" evidence="13">
    <location>
        <begin position="2819"/>
        <end position="2878"/>
    </location>
</feature>
<feature type="disulfide bond" evidence="8">
    <location>
        <begin position="1847"/>
        <end position="1874"/>
    </location>
</feature>
<evidence type="ECO:0000256" key="3">
    <source>
        <dbReference type="ARBA" id="ARBA00022729"/>
    </source>
</evidence>
<feature type="disulfide bond" evidence="8">
    <location>
        <begin position="2135"/>
        <end position="2178"/>
    </location>
</feature>
<feature type="domain" description="Sushi" evidence="13">
    <location>
        <begin position="2573"/>
        <end position="2630"/>
    </location>
</feature>
<dbReference type="InterPro" id="IPR050350">
    <property type="entry name" value="Compl-Cell_Adhes-Reg"/>
</dbReference>
<feature type="disulfide bond" evidence="8">
    <location>
        <begin position="2282"/>
        <end position="2309"/>
    </location>
</feature>
<feature type="domain" description="Sushi" evidence="13">
    <location>
        <begin position="2312"/>
        <end position="2369"/>
    </location>
</feature>
<dbReference type="GO" id="GO:0016318">
    <property type="term" value="P:ommatidial rotation"/>
    <property type="evidence" value="ECO:0007669"/>
    <property type="project" value="UniProtKB-ARBA"/>
</dbReference>
<feature type="domain" description="VWFA" evidence="11">
    <location>
        <begin position="1"/>
        <end position="86"/>
    </location>
</feature>
<evidence type="ECO:0000256" key="4">
    <source>
        <dbReference type="ARBA" id="ARBA00022737"/>
    </source>
</evidence>
<evidence type="ECO:0000256" key="8">
    <source>
        <dbReference type="PROSITE-ProRule" id="PRU00302"/>
    </source>
</evidence>
<feature type="domain" description="Sushi" evidence="13">
    <location>
        <begin position="2000"/>
        <end position="2059"/>
    </location>
</feature>
<evidence type="ECO:0000259" key="10">
    <source>
        <dbReference type="PROSITE" id="PS50026"/>
    </source>
</evidence>
<protein>
    <recommendedName>
        <fullName evidence="17">Sushi, von Willebrand factor type A, EGF and pentraxin domain containing 1, mRNA protein</fullName>
    </recommendedName>
</protein>
<feature type="disulfide bond" evidence="8">
    <location>
        <begin position="2911"/>
        <end position="2938"/>
    </location>
</feature>
<dbReference type="PROSITE" id="PS50026">
    <property type="entry name" value="EGF_3"/>
    <property type="match status" value="6"/>
</dbReference>
<keyword evidence="1 7" id="KW-0245">EGF-like domain</keyword>
<keyword evidence="4" id="KW-0677">Repeat</keyword>
<feature type="disulfide bond" evidence="7">
    <location>
        <begin position="1205"/>
        <end position="1214"/>
    </location>
</feature>
<feature type="domain" description="Sushi" evidence="13">
    <location>
        <begin position="2955"/>
        <end position="3008"/>
    </location>
</feature>
<dbReference type="InterPro" id="IPR002035">
    <property type="entry name" value="VWF_A"/>
</dbReference>
<dbReference type="Pfam" id="PF12661">
    <property type="entry name" value="hEGF"/>
    <property type="match status" value="1"/>
</dbReference>
<dbReference type="GO" id="GO:0005509">
    <property type="term" value="F:calcium ion binding"/>
    <property type="evidence" value="ECO:0007669"/>
    <property type="project" value="InterPro"/>
</dbReference>
<dbReference type="Pfam" id="PF07645">
    <property type="entry name" value="EGF_CA"/>
    <property type="match status" value="1"/>
</dbReference>
<gene>
    <name evidence="15" type="ORF">DAPPUDRAFT_30003</name>
</gene>
<dbReference type="PROSITE" id="PS01187">
    <property type="entry name" value="EGF_CA"/>
    <property type="match status" value="2"/>
</dbReference>
<name>E9GSD4_DAPPU</name>
<dbReference type="Pfam" id="PF00084">
    <property type="entry name" value="Sushi"/>
    <property type="match status" value="31"/>
</dbReference>
<dbReference type="OrthoDB" id="6515930at2759"/>
<organism evidence="15 16">
    <name type="scientific">Daphnia pulex</name>
    <name type="common">Water flea</name>
    <dbReference type="NCBI Taxonomy" id="6669"/>
    <lineage>
        <taxon>Eukaryota</taxon>
        <taxon>Metazoa</taxon>
        <taxon>Ecdysozoa</taxon>
        <taxon>Arthropoda</taxon>
        <taxon>Crustacea</taxon>
        <taxon>Branchiopoda</taxon>
        <taxon>Diplostraca</taxon>
        <taxon>Cladocera</taxon>
        <taxon>Anomopoda</taxon>
        <taxon>Daphniidae</taxon>
        <taxon>Daphnia</taxon>
    </lineage>
</organism>
<feature type="domain" description="Sushi" evidence="13">
    <location>
        <begin position="3137"/>
        <end position="3195"/>
    </location>
</feature>
<feature type="domain" description="Sushi" evidence="13">
    <location>
        <begin position="2880"/>
        <end position="2940"/>
    </location>
</feature>
<dbReference type="Gene3D" id="2.60.120.200">
    <property type="match status" value="1"/>
</dbReference>
<feature type="disulfide bond" evidence="8">
    <location>
        <begin position="2849"/>
        <end position="2876"/>
    </location>
</feature>
<dbReference type="SUPFAM" id="SSF57535">
    <property type="entry name" value="Complement control module/SCR domain"/>
    <property type="match status" value="32"/>
</dbReference>
<feature type="domain" description="EGF-like" evidence="10">
    <location>
        <begin position="1141"/>
        <end position="1177"/>
    </location>
</feature>
<feature type="domain" description="Sushi" evidence="13">
    <location>
        <begin position="2696"/>
        <end position="2754"/>
    </location>
</feature>
<dbReference type="PROSITE" id="PS01186">
    <property type="entry name" value="EGF_2"/>
    <property type="match status" value="4"/>
</dbReference>
<dbReference type="CDD" id="cd00054">
    <property type="entry name" value="EGF_CA"/>
    <property type="match status" value="6"/>
</dbReference>
<evidence type="ECO:0000259" key="12">
    <source>
        <dbReference type="PROSITE" id="PS50825"/>
    </source>
</evidence>
<dbReference type="SUPFAM" id="SSF49899">
    <property type="entry name" value="Concanavalin A-like lectins/glucanases"/>
    <property type="match status" value="1"/>
</dbReference>
<feature type="domain" description="EGF-like" evidence="10">
    <location>
        <begin position="1065"/>
        <end position="1101"/>
    </location>
</feature>
<dbReference type="InterPro" id="IPR036465">
    <property type="entry name" value="vWFA_dom_sf"/>
</dbReference>
<dbReference type="GO" id="GO:0032991">
    <property type="term" value="C:protein-containing complex"/>
    <property type="evidence" value="ECO:0007669"/>
    <property type="project" value="UniProtKB-ARBA"/>
</dbReference>
<dbReference type="PROSITE" id="PS00022">
    <property type="entry name" value="EGF_1"/>
    <property type="match status" value="6"/>
</dbReference>
<dbReference type="FunFam" id="2.10.25.10:FF:000006">
    <property type="entry name" value="Versican core protein-like isoform 1"/>
    <property type="match status" value="1"/>
</dbReference>
<feature type="domain" description="Sushi" evidence="13">
    <location>
        <begin position="1684"/>
        <end position="1752"/>
    </location>
</feature>
<keyword evidence="3" id="KW-0732">Signal</keyword>
<feature type="domain" description="EGF-like" evidence="10">
    <location>
        <begin position="1217"/>
        <end position="1253"/>
    </location>
</feature>
<dbReference type="EMBL" id="GL732562">
    <property type="protein sequence ID" value="EFX77596.1"/>
    <property type="molecule type" value="Genomic_DNA"/>
</dbReference>
<keyword evidence="16" id="KW-1185">Reference proteome</keyword>
<dbReference type="FunFam" id="2.10.50.10:FF:000018">
    <property type="entry name" value="Sushi, von Willebrand factor type A, EGF and pentraxin domain-containing 1"/>
    <property type="match status" value="2"/>
</dbReference>
<dbReference type="Pfam" id="PF00354">
    <property type="entry name" value="Pentaxin"/>
    <property type="match status" value="1"/>
</dbReference>
<feature type="disulfide bond" evidence="7">
    <location>
        <begin position="1167"/>
        <end position="1176"/>
    </location>
</feature>
<dbReference type="PROSITE" id="PS50923">
    <property type="entry name" value="SUSHI"/>
    <property type="match status" value="31"/>
</dbReference>
<feature type="disulfide bond" evidence="7">
    <location>
        <begin position="1091"/>
        <end position="1100"/>
    </location>
</feature>
<feature type="domain" description="Sushi" evidence="13">
    <location>
        <begin position="203"/>
        <end position="262"/>
    </location>
</feature>
<evidence type="ECO:0008006" key="17">
    <source>
        <dbReference type="Google" id="ProtNLM"/>
    </source>
</evidence>
<feature type="domain" description="HYR" evidence="12">
    <location>
        <begin position="386"/>
        <end position="469"/>
    </location>
</feature>
<dbReference type="Proteomes" id="UP000000305">
    <property type="component" value="Unassembled WGS sequence"/>
</dbReference>
<keyword evidence="5 7" id="KW-1015">Disulfide bond</keyword>
<evidence type="ECO:0000256" key="5">
    <source>
        <dbReference type="ARBA" id="ARBA00023157"/>
    </source>
</evidence>
<evidence type="ECO:0000259" key="13">
    <source>
        <dbReference type="PROSITE" id="PS50923"/>
    </source>
</evidence>
<feature type="disulfide bond" evidence="7">
    <location>
        <begin position="1281"/>
        <end position="1290"/>
    </location>
</feature>
<dbReference type="Gene3D" id="2.10.25.10">
    <property type="entry name" value="Laminin"/>
    <property type="match status" value="6"/>
</dbReference>
<feature type="domain" description="Sushi" evidence="13">
    <location>
        <begin position="1936"/>
        <end position="1999"/>
    </location>
</feature>
<feature type="disulfide bond" evidence="8">
    <location>
        <begin position="233"/>
        <end position="260"/>
    </location>
</feature>
<feature type="domain" description="Sushi" evidence="13">
    <location>
        <begin position="1563"/>
        <end position="1620"/>
    </location>
</feature>
<dbReference type="Pfam" id="PF00008">
    <property type="entry name" value="EGF"/>
    <property type="match status" value="4"/>
</dbReference>
<feature type="disulfide bond" evidence="8">
    <location>
        <begin position="1723"/>
        <end position="1750"/>
    </location>
</feature>
<feature type="domain" description="Sushi" evidence="13">
    <location>
        <begin position="323"/>
        <end position="387"/>
    </location>
</feature>
<dbReference type="Pfam" id="PF07699">
    <property type="entry name" value="Ephrin_rec_like"/>
    <property type="match status" value="4"/>
</dbReference>
<dbReference type="SMART" id="SM01411">
    <property type="entry name" value="Ephrin_rec_like"/>
    <property type="match status" value="4"/>
</dbReference>
<dbReference type="PROSITE" id="PS51828">
    <property type="entry name" value="PTX_2"/>
    <property type="match status" value="1"/>
</dbReference>
<evidence type="ECO:0000313" key="16">
    <source>
        <dbReference type="Proteomes" id="UP000000305"/>
    </source>
</evidence>
<dbReference type="Pfam" id="PF02494">
    <property type="entry name" value="HYR"/>
    <property type="match status" value="2"/>
</dbReference>
<dbReference type="OMA" id="NKNWDGN"/>
<feature type="domain" description="EGF-like" evidence="10">
    <location>
        <begin position="1179"/>
        <end position="1215"/>
    </location>
</feature>
<dbReference type="FunFam" id="2.10.25.10:FF:000109">
    <property type="entry name" value="Notch homolog 4, [Drosophila]"/>
    <property type="match status" value="1"/>
</dbReference>
<dbReference type="InterPro" id="IPR001759">
    <property type="entry name" value="PTX_dom"/>
</dbReference>
<dbReference type="HOGENOM" id="CLU_000343_0_0_1"/>
<feature type="domain" description="Sushi" evidence="13">
    <location>
        <begin position="2755"/>
        <end position="2818"/>
    </location>
</feature>
<dbReference type="InterPro" id="IPR018097">
    <property type="entry name" value="EGF_Ca-bd_CS"/>
</dbReference>
<evidence type="ECO:0000256" key="7">
    <source>
        <dbReference type="PROSITE-ProRule" id="PRU00076"/>
    </source>
</evidence>
<feature type="disulfide bond" evidence="8">
    <location>
        <begin position="293"/>
        <end position="320"/>
    </location>
</feature>
<dbReference type="InterPro" id="IPR035976">
    <property type="entry name" value="Sushi/SCR/CCP_sf"/>
</dbReference>
<dbReference type="GO" id="GO:0048056">
    <property type="term" value="P:R3/R4 cell differentiation"/>
    <property type="evidence" value="ECO:0007669"/>
    <property type="project" value="UniProtKB-ARBA"/>
</dbReference>
<feature type="domain" description="EGF-like" evidence="10">
    <location>
        <begin position="1103"/>
        <end position="1139"/>
    </location>
</feature>
<feature type="region of interest" description="Disordered" evidence="9">
    <location>
        <begin position="689"/>
        <end position="713"/>
    </location>
</feature>
<dbReference type="SUPFAM" id="SSF57184">
    <property type="entry name" value="Growth factor receptor domain"/>
    <property type="match status" value="4"/>
</dbReference>
<feature type="domain" description="Sushi" evidence="13">
    <location>
        <begin position="2631"/>
        <end position="2695"/>
    </location>
</feature>
<feature type="non-terminal residue" evidence="15">
    <location>
        <position position="3316"/>
    </location>
</feature>
<evidence type="ECO:0000313" key="15">
    <source>
        <dbReference type="EMBL" id="EFX77596.1"/>
    </source>
</evidence>
<dbReference type="PROSITE" id="PS50825">
    <property type="entry name" value="HYR"/>
    <property type="match status" value="2"/>
</dbReference>
<feature type="domain" description="Sushi" evidence="13">
    <location>
        <begin position="1508"/>
        <end position="1562"/>
    </location>
</feature>
<dbReference type="PROSITE" id="PS00010">
    <property type="entry name" value="ASX_HYDROXYL"/>
    <property type="match status" value="5"/>
</dbReference>
<dbReference type="InterPro" id="IPR003410">
    <property type="entry name" value="HYR_dom"/>
</dbReference>
<dbReference type="Gene3D" id="2.10.50.10">
    <property type="entry name" value="Tumor Necrosis Factor Receptor, subunit A, domain 2"/>
    <property type="match status" value="3"/>
</dbReference>
<feature type="domain" description="Sushi" evidence="13">
    <location>
        <begin position="3254"/>
        <end position="3311"/>
    </location>
</feature>
<evidence type="ECO:0000256" key="2">
    <source>
        <dbReference type="ARBA" id="ARBA00022659"/>
    </source>
</evidence>